<accession>A0AB39TYH2</accession>
<dbReference type="RefSeq" id="WP_045710877.1">
    <property type="nucleotide sequence ID" value="NZ_CP163445.1"/>
</dbReference>
<reference evidence="1" key="1">
    <citation type="submission" date="2024-07" db="EMBL/GenBank/DDBJ databases">
        <authorList>
            <person name="Yu S.T."/>
        </authorList>
    </citation>
    <scope>NUCLEOTIDE SEQUENCE</scope>
    <source>
        <strain evidence="1">Y1</strain>
    </source>
</reference>
<organism evidence="1">
    <name type="scientific">Streptomyces sp. Y1</name>
    <dbReference type="NCBI Taxonomy" id="3238634"/>
    <lineage>
        <taxon>Bacteria</taxon>
        <taxon>Bacillati</taxon>
        <taxon>Actinomycetota</taxon>
        <taxon>Actinomycetes</taxon>
        <taxon>Kitasatosporales</taxon>
        <taxon>Streptomycetaceae</taxon>
        <taxon>Streptomyces</taxon>
    </lineage>
</organism>
<name>A0AB39TYH2_9ACTN</name>
<protein>
    <submittedName>
        <fullName evidence="1">Uncharacterized protein</fullName>
    </submittedName>
</protein>
<dbReference type="EMBL" id="CP163445">
    <property type="protein sequence ID" value="XDQ84234.1"/>
    <property type="molecule type" value="Genomic_DNA"/>
</dbReference>
<proteinExistence type="predicted"/>
<dbReference type="AlphaFoldDB" id="A0AB39TYH2"/>
<sequence>MSDWEIPAAEAQARPVSPAETVEISRSVSQLDLFIDPAYRPAEPPCTLCSTAEAVPDAGAAVCAGCCVGAGAVTCWVSAEGVNGSGPGSVGACSATSLAVGMAS</sequence>
<evidence type="ECO:0000313" key="1">
    <source>
        <dbReference type="EMBL" id="XDQ84234.1"/>
    </source>
</evidence>
<gene>
    <name evidence="1" type="ORF">AB2U05_01095</name>
</gene>